<dbReference type="EMBL" id="KN832885">
    <property type="protein sequence ID" value="KIM95946.1"/>
    <property type="molecule type" value="Genomic_DNA"/>
</dbReference>
<dbReference type="InterPro" id="IPR049349">
    <property type="entry name" value="DUF2264_N"/>
</dbReference>
<dbReference type="AlphaFoldDB" id="A0A0C3H0B6"/>
<dbReference type="InterPro" id="IPR049237">
    <property type="entry name" value="DUF2264_C"/>
</dbReference>
<evidence type="ECO:0008006" key="5">
    <source>
        <dbReference type="Google" id="ProtNLM"/>
    </source>
</evidence>
<evidence type="ECO:0000313" key="3">
    <source>
        <dbReference type="EMBL" id="KIM95946.1"/>
    </source>
</evidence>
<gene>
    <name evidence="3" type="ORF">OIDMADRAFT_148476</name>
</gene>
<dbReference type="Pfam" id="PF10022">
    <property type="entry name" value="DUF2264"/>
    <property type="match status" value="1"/>
</dbReference>
<name>A0A0C3H0B6_OIDMZ</name>
<dbReference type="PIRSF" id="PIRSF014753">
    <property type="entry name" value="UCP014753"/>
    <property type="match status" value="1"/>
</dbReference>
<dbReference type="InterPro" id="IPR016624">
    <property type="entry name" value="UCP014753"/>
</dbReference>
<proteinExistence type="predicted"/>
<dbReference type="OrthoDB" id="5150166at2759"/>
<evidence type="ECO:0000259" key="2">
    <source>
        <dbReference type="Pfam" id="PF20938"/>
    </source>
</evidence>
<sequence length="671" mass="75118">MASATGEGKLSPPQLVLGYNTFHPFSQIQITDRTSVQRLLKSLLDPLLTHFSPLKARIRVPGYTAVRFDSTASEIEGLCRPLWGLGSLLAGGGAYEGTRWWIEGLKAGTDPDSPEYWGDPRDNDQRMVEMCPLGFTLAVAPVFWQELSERERGNVERWLGNSINEKNMPNTNWLWFRVFANLGLKKNGGKYSQERIEQDIIHLNSFFRGEGWSNDGPEGIWQQDYYSGSFAIQFLQLLYAKLAGNDDPAKAAEFKKRAQDYALDFIHYFDEEGRATPFGRSVGYRFAMASFWGALAYADVDLPAPFTWGIVKGLLLRNLRWWQTQDQIWSPTGTLTIGYSFPNMYMAENYNSPGSPYWACLAFICLAVPEDHPFWTSKEEPYPVDLISKVKALKHPGHISSYLGGHRFLLSSGQACSYPMKGTHAKYGAFAYSSAYGYSVPTGCFTLEQFALASQLGLSDDRGEIWKTRRLCEEAEIETHDEKPVLKSIWKPFTDVTIKTYLLPPVEETPNWHLRVHKIKAGREVMTADGAFAIYNERFDGRYLDLYDAKNHSGTIPKIIGNYDLNTPEGSSPGSVGAFAVSKGAVGIVDLGGGDQRVAMHVNADPNSNLVESRTIIPTLQHTIRSGETVWYVTGIYAKPGRSGAPPENCLDGWDSKPAVPEWLVEEMARR</sequence>
<dbReference type="HOGENOM" id="CLU_028269_1_0_1"/>
<keyword evidence="4" id="KW-1185">Reference proteome</keyword>
<accession>A0A0C3H0B6</accession>
<dbReference type="Proteomes" id="UP000054321">
    <property type="component" value="Unassembled WGS sequence"/>
</dbReference>
<reference evidence="4" key="2">
    <citation type="submission" date="2015-01" db="EMBL/GenBank/DDBJ databases">
        <title>Evolutionary Origins and Diversification of the Mycorrhizal Mutualists.</title>
        <authorList>
            <consortium name="DOE Joint Genome Institute"/>
            <consortium name="Mycorrhizal Genomics Consortium"/>
            <person name="Kohler A."/>
            <person name="Kuo A."/>
            <person name="Nagy L.G."/>
            <person name="Floudas D."/>
            <person name="Copeland A."/>
            <person name="Barry K.W."/>
            <person name="Cichocki N."/>
            <person name="Veneault-Fourrey C."/>
            <person name="LaButti K."/>
            <person name="Lindquist E.A."/>
            <person name="Lipzen A."/>
            <person name="Lundell T."/>
            <person name="Morin E."/>
            <person name="Murat C."/>
            <person name="Riley R."/>
            <person name="Ohm R."/>
            <person name="Sun H."/>
            <person name="Tunlid A."/>
            <person name="Henrissat B."/>
            <person name="Grigoriev I.V."/>
            <person name="Hibbett D.S."/>
            <person name="Martin F."/>
        </authorList>
    </citation>
    <scope>NUCLEOTIDE SEQUENCE [LARGE SCALE GENOMIC DNA]</scope>
    <source>
        <strain evidence="4">Zn</strain>
    </source>
</reference>
<protein>
    <recommendedName>
        <fullName evidence="5">DUF2264 domain-containing protein</fullName>
    </recommendedName>
</protein>
<feature type="domain" description="DUF2264" evidence="2">
    <location>
        <begin position="389"/>
        <end position="666"/>
    </location>
</feature>
<dbReference type="Pfam" id="PF20938">
    <property type="entry name" value="DUF2264_C"/>
    <property type="match status" value="1"/>
</dbReference>
<evidence type="ECO:0000259" key="1">
    <source>
        <dbReference type="Pfam" id="PF10022"/>
    </source>
</evidence>
<dbReference type="InParanoid" id="A0A0C3H0B6"/>
<dbReference type="PANTHER" id="PTHR35339">
    <property type="entry name" value="LINALOOL DEHYDRATASE_ISOMERASE DOMAIN-CONTAINING PROTEIN"/>
    <property type="match status" value="1"/>
</dbReference>
<dbReference type="PANTHER" id="PTHR35339:SF4">
    <property type="entry name" value="LINALOOL DEHYDRATASE_ISOMERASE DOMAIN-CONTAINING PROTEIN"/>
    <property type="match status" value="1"/>
</dbReference>
<feature type="domain" description="DUF2264" evidence="1">
    <location>
        <begin position="32"/>
        <end position="382"/>
    </location>
</feature>
<reference evidence="3 4" key="1">
    <citation type="submission" date="2014-04" db="EMBL/GenBank/DDBJ databases">
        <authorList>
            <consortium name="DOE Joint Genome Institute"/>
            <person name="Kuo A."/>
            <person name="Martino E."/>
            <person name="Perotto S."/>
            <person name="Kohler A."/>
            <person name="Nagy L.G."/>
            <person name="Floudas D."/>
            <person name="Copeland A."/>
            <person name="Barry K.W."/>
            <person name="Cichocki N."/>
            <person name="Veneault-Fourrey C."/>
            <person name="LaButti K."/>
            <person name="Lindquist E.A."/>
            <person name="Lipzen A."/>
            <person name="Lundell T."/>
            <person name="Morin E."/>
            <person name="Murat C."/>
            <person name="Sun H."/>
            <person name="Tunlid A."/>
            <person name="Henrissat B."/>
            <person name="Grigoriev I.V."/>
            <person name="Hibbett D.S."/>
            <person name="Martin F."/>
            <person name="Nordberg H.P."/>
            <person name="Cantor M.N."/>
            <person name="Hua S.X."/>
        </authorList>
    </citation>
    <scope>NUCLEOTIDE SEQUENCE [LARGE SCALE GENOMIC DNA]</scope>
    <source>
        <strain evidence="3 4">Zn</strain>
    </source>
</reference>
<organism evidence="3 4">
    <name type="scientific">Oidiodendron maius (strain Zn)</name>
    <dbReference type="NCBI Taxonomy" id="913774"/>
    <lineage>
        <taxon>Eukaryota</taxon>
        <taxon>Fungi</taxon>
        <taxon>Dikarya</taxon>
        <taxon>Ascomycota</taxon>
        <taxon>Pezizomycotina</taxon>
        <taxon>Leotiomycetes</taxon>
        <taxon>Leotiomycetes incertae sedis</taxon>
        <taxon>Myxotrichaceae</taxon>
        <taxon>Oidiodendron</taxon>
    </lineage>
</organism>
<evidence type="ECO:0000313" key="4">
    <source>
        <dbReference type="Proteomes" id="UP000054321"/>
    </source>
</evidence>